<sequence length="265" mass="29457">MELLVRIEQWVVRFEWDNIEAYDALDWVKKRFAEGCNTLDRLEKLKDRADIDRDDSPDPQADQRAAAAAAEGDVKAVQPAADTTGDILEQQPAADNVGSQQHEMTANDEDLREQRIQQSVERVQAEPLFRYAAVQACGLADERRSHDMTRIPAARLRLEHLAALTLRSIDELNVADQSQVGQDWPARRHNIGSMRQASGLATAFRQLTLQQQRNSGRAVLPLGRTEEPGPSAQHTANQTASEGSQSSTCQAVDKSSVPTAPQRRE</sequence>
<feature type="compositionally biased region" description="Polar residues" evidence="1">
    <location>
        <begin position="232"/>
        <end position="250"/>
    </location>
</feature>
<dbReference type="AlphaFoldDB" id="A0A6H0XR79"/>
<evidence type="ECO:0000313" key="3">
    <source>
        <dbReference type="Proteomes" id="UP000503462"/>
    </source>
</evidence>
<feature type="region of interest" description="Disordered" evidence="1">
    <location>
        <begin position="219"/>
        <end position="265"/>
    </location>
</feature>
<dbReference type="Proteomes" id="UP000503462">
    <property type="component" value="Chromosome 2"/>
</dbReference>
<proteinExistence type="predicted"/>
<name>A0A6H0XR79_9PEZI</name>
<keyword evidence="3" id="KW-1185">Reference proteome</keyword>
<feature type="region of interest" description="Disordered" evidence="1">
    <location>
        <begin position="49"/>
        <end position="75"/>
    </location>
</feature>
<evidence type="ECO:0000313" key="2">
    <source>
        <dbReference type="EMBL" id="QIW97195.1"/>
    </source>
</evidence>
<reference evidence="2 3" key="1">
    <citation type="journal article" date="2016" name="Sci. Rep.">
        <title>Peltaster fructicola genome reveals evolution from an invasive phytopathogen to an ectophytic parasite.</title>
        <authorList>
            <person name="Xu C."/>
            <person name="Chen H."/>
            <person name="Gleason M.L."/>
            <person name="Xu J.R."/>
            <person name="Liu H."/>
            <person name="Zhang R."/>
            <person name="Sun G."/>
        </authorList>
    </citation>
    <scope>NUCLEOTIDE SEQUENCE [LARGE SCALE GENOMIC DNA]</scope>
    <source>
        <strain evidence="2 3">LNHT1506</strain>
    </source>
</reference>
<evidence type="ECO:0000256" key="1">
    <source>
        <dbReference type="SAM" id="MobiDB-lite"/>
    </source>
</evidence>
<dbReference type="EMBL" id="CP051140">
    <property type="protein sequence ID" value="QIW97195.1"/>
    <property type="molecule type" value="Genomic_DNA"/>
</dbReference>
<accession>A0A6H0XR79</accession>
<protein>
    <submittedName>
        <fullName evidence="2">Uncharacterized protein</fullName>
    </submittedName>
</protein>
<organism evidence="2 3">
    <name type="scientific">Peltaster fructicola</name>
    <dbReference type="NCBI Taxonomy" id="286661"/>
    <lineage>
        <taxon>Eukaryota</taxon>
        <taxon>Fungi</taxon>
        <taxon>Dikarya</taxon>
        <taxon>Ascomycota</taxon>
        <taxon>Pezizomycotina</taxon>
        <taxon>Dothideomycetes</taxon>
        <taxon>Dothideomycetes incertae sedis</taxon>
        <taxon>Peltaster</taxon>
    </lineage>
</organism>
<feature type="compositionally biased region" description="Low complexity" evidence="1">
    <location>
        <begin position="58"/>
        <end position="70"/>
    </location>
</feature>
<gene>
    <name evidence="2" type="ORF">AMS68_002713</name>
</gene>